<dbReference type="InterPro" id="IPR001034">
    <property type="entry name" value="DeoR_HTH"/>
</dbReference>
<organism evidence="5 6">
    <name type="scientific">Virgibacillus byunsanensis</name>
    <dbReference type="NCBI Taxonomy" id="570945"/>
    <lineage>
        <taxon>Bacteria</taxon>
        <taxon>Bacillati</taxon>
        <taxon>Bacillota</taxon>
        <taxon>Bacilli</taxon>
        <taxon>Bacillales</taxon>
        <taxon>Bacillaceae</taxon>
        <taxon>Virgibacillus</taxon>
    </lineage>
</organism>
<dbReference type="RefSeq" id="WP_390361071.1">
    <property type="nucleotide sequence ID" value="NZ_JBHTKJ010000016.1"/>
</dbReference>
<feature type="domain" description="HTH deoR-type" evidence="4">
    <location>
        <begin position="3"/>
        <end position="58"/>
    </location>
</feature>
<dbReference type="Pfam" id="PF08220">
    <property type="entry name" value="HTH_DeoR"/>
    <property type="match status" value="1"/>
</dbReference>
<dbReference type="GO" id="GO:0003677">
    <property type="term" value="F:DNA binding"/>
    <property type="evidence" value="ECO:0007669"/>
    <property type="project" value="UniProtKB-KW"/>
</dbReference>
<reference evidence="6" key="1">
    <citation type="journal article" date="2019" name="Int. J. Syst. Evol. Microbiol.">
        <title>The Global Catalogue of Microorganisms (GCM) 10K type strain sequencing project: providing services to taxonomists for standard genome sequencing and annotation.</title>
        <authorList>
            <consortium name="The Broad Institute Genomics Platform"/>
            <consortium name="The Broad Institute Genome Sequencing Center for Infectious Disease"/>
            <person name="Wu L."/>
            <person name="Ma J."/>
        </authorList>
    </citation>
    <scope>NUCLEOTIDE SEQUENCE [LARGE SCALE GENOMIC DNA]</scope>
    <source>
        <strain evidence="6">CCUG 56754</strain>
    </source>
</reference>
<dbReference type="Gene3D" id="1.10.10.10">
    <property type="entry name" value="Winged helix-like DNA-binding domain superfamily/Winged helix DNA-binding domain"/>
    <property type="match status" value="1"/>
</dbReference>
<evidence type="ECO:0000256" key="3">
    <source>
        <dbReference type="ARBA" id="ARBA00023163"/>
    </source>
</evidence>
<dbReference type="PANTHER" id="PTHR30363:SF56">
    <property type="entry name" value="TRANSCRIPTIONAL REGULATOR, DEOR FAMILY"/>
    <property type="match status" value="1"/>
</dbReference>
<sequence>MLTAERHSIIMNLLKEMQTITIQDITEATSASDSTIRRDLTELEKQEKLERIHGGATLSERKLQEYSIIEKSTKNLQEKINIAKHSATLVQNGDCIFLDAGTTTLQMIPYLKHKDVVVVTNGLTHLDSLIEHDIKTYLTGGLIKIKTSALIGPQSIQSLQNYHFDKCFIGVNGIHLEFGYTTPDPEEANIKQTASKLSKETYVLADHSKFNKVSFAKINDLNEADIISTNIQQHEVEALSKITTVKVV</sequence>
<dbReference type="InterPro" id="IPR037171">
    <property type="entry name" value="NagB/RpiA_transferase-like"/>
</dbReference>
<evidence type="ECO:0000313" key="6">
    <source>
        <dbReference type="Proteomes" id="UP001597040"/>
    </source>
</evidence>
<dbReference type="PANTHER" id="PTHR30363">
    <property type="entry name" value="HTH-TYPE TRANSCRIPTIONAL REGULATOR SRLR-RELATED"/>
    <property type="match status" value="1"/>
</dbReference>
<dbReference type="InterPro" id="IPR050313">
    <property type="entry name" value="Carb_Metab_HTH_regulators"/>
</dbReference>
<dbReference type="PRINTS" id="PR00037">
    <property type="entry name" value="HTHLACR"/>
</dbReference>
<proteinExistence type="predicted"/>
<dbReference type="Pfam" id="PF00455">
    <property type="entry name" value="DeoRC"/>
    <property type="match status" value="1"/>
</dbReference>
<dbReference type="PROSITE" id="PS00894">
    <property type="entry name" value="HTH_DEOR_1"/>
    <property type="match status" value="1"/>
</dbReference>
<dbReference type="SUPFAM" id="SSF100950">
    <property type="entry name" value="NagB/RpiA/CoA transferase-like"/>
    <property type="match status" value="1"/>
</dbReference>
<evidence type="ECO:0000259" key="4">
    <source>
        <dbReference type="PROSITE" id="PS51000"/>
    </source>
</evidence>
<protein>
    <submittedName>
        <fullName evidence="5">DeoR/GlpR family DNA-binding transcription regulator</fullName>
    </submittedName>
</protein>
<keyword evidence="3" id="KW-0804">Transcription</keyword>
<dbReference type="SUPFAM" id="SSF46785">
    <property type="entry name" value="Winged helix' DNA-binding domain"/>
    <property type="match status" value="1"/>
</dbReference>
<evidence type="ECO:0000256" key="1">
    <source>
        <dbReference type="ARBA" id="ARBA00023015"/>
    </source>
</evidence>
<dbReference type="Gene3D" id="3.40.50.1360">
    <property type="match status" value="1"/>
</dbReference>
<evidence type="ECO:0000313" key="5">
    <source>
        <dbReference type="EMBL" id="MFD1038261.1"/>
    </source>
</evidence>
<dbReference type="EMBL" id="JBHTKJ010000016">
    <property type="protein sequence ID" value="MFD1038261.1"/>
    <property type="molecule type" value="Genomic_DNA"/>
</dbReference>
<dbReference type="InterPro" id="IPR018356">
    <property type="entry name" value="Tscrpt_reg_HTH_DeoR_CS"/>
</dbReference>
<dbReference type="PROSITE" id="PS51000">
    <property type="entry name" value="HTH_DEOR_2"/>
    <property type="match status" value="1"/>
</dbReference>
<dbReference type="Proteomes" id="UP001597040">
    <property type="component" value="Unassembled WGS sequence"/>
</dbReference>
<name>A0ABW3LLU4_9BACI</name>
<accession>A0ABW3LLU4</accession>
<comment type="caution">
    <text evidence="5">The sequence shown here is derived from an EMBL/GenBank/DDBJ whole genome shotgun (WGS) entry which is preliminary data.</text>
</comment>
<keyword evidence="1" id="KW-0805">Transcription regulation</keyword>
<dbReference type="InterPro" id="IPR036388">
    <property type="entry name" value="WH-like_DNA-bd_sf"/>
</dbReference>
<dbReference type="SMART" id="SM00420">
    <property type="entry name" value="HTH_DEOR"/>
    <property type="match status" value="1"/>
</dbReference>
<evidence type="ECO:0000256" key="2">
    <source>
        <dbReference type="ARBA" id="ARBA00023125"/>
    </source>
</evidence>
<dbReference type="InterPro" id="IPR036390">
    <property type="entry name" value="WH_DNA-bd_sf"/>
</dbReference>
<dbReference type="SMART" id="SM01134">
    <property type="entry name" value="DeoRC"/>
    <property type="match status" value="1"/>
</dbReference>
<keyword evidence="2 5" id="KW-0238">DNA-binding</keyword>
<dbReference type="InterPro" id="IPR014036">
    <property type="entry name" value="DeoR-like_C"/>
</dbReference>
<keyword evidence="6" id="KW-1185">Reference proteome</keyword>
<gene>
    <name evidence="5" type="ORF">ACFQ3N_07535</name>
</gene>